<evidence type="ECO:0000256" key="1">
    <source>
        <dbReference type="SAM" id="MobiDB-lite"/>
    </source>
</evidence>
<protein>
    <recommendedName>
        <fullName evidence="4">Peptidoglycan binding domain-containing protein</fullName>
    </recommendedName>
</protein>
<evidence type="ECO:0000313" key="2">
    <source>
        <dbReference type="EMBL" id="MCM2576212.1"/>
    </source>
</evidence>
<dbReference type="RefSeq" id="WP_251408673.1">
    <property type="nucleotide sequence ID" value="NZ_JAMQGM010000002.1"/>
</dbReference>
<feature type="compositionally biased region" description="Low complexity" evidence="1">
    <location>
        <begin position="344"/>
        <end position="355"/>
    </location>
</feature>
<feature type="compositionally biased region" description="Basic and acidic residues" evidence="1">
    <location>
        <begin position="278"/>
        <end position="290"/>
    </location>
</feature>
<dbReference type="Proteomes" id="UP001167160">
    <property type="component" value="Unassembled WGS sequence"/>
</dbReference>
<reference evidence="2" key="1">
    <citation type="journal article" date="2023" name="Int. J. Syst. Evol. Microbiol.">
        <title>Streptomyces meridianus sp. nov. isolated from brackish water of the Tagus estuary in Alcochete, Portugal.</title>
        <authorList>
            <person name="Santos J.D.N."/>
            <person name="Klimek D."/>
            <person name="Calusinska M."/>
            <person name="Lobo Da Cunha A."/>
            <person name="Catita J."/>
            <person name="Goncalves H."/>
            <person name="Gonzalez I."/>
            <person name="Reyes F."/>
            <person name="Lage O.M."/>
        </authorList>
    </citation>
    <scope>NUCLEOTIDE SEQUENCE</scope>
    <source>
        <strain evidence="2">MTZ3.1</strain>
    </source>
</reference>
<sequence length="676" mass="68404">MSRETDSSSSGPEGRGGGAYPSGTPPYGPPQYPTQDAASYDASGTSDASAPESGNPRTETQLTTRIRINIPGSRPIPPVVVRKPVEEDADAPRRDDSTTAERPAPAVPPQRPESAAAPQGPTEGPGRTSSWFAPRKAPPPPPSESAPAPEVPAGPPGPATGGRSGLPYFSGAAGGPSPSGDRTAGRPDDRSAAGFGAEDDEPSGPTTGPASGDTPGMMPGESLLPPAFQRGFNSRGPAAEEPRQELPKEPQPPGPRPAAAEAAESPAPPRAGRPQGPGERRPGPPADRRAPAYGTGVQVGAPGIGDLTGPSADADEGLEAPGPHVSGDTLVSGVPVVPQDGRRSGASGQSRRSGSGRSGTGPKGRSKAVLAGGVIVGVLGIAYGTGLLLDHADVPNGTTVLGTDIGGMSEAAAAQKLANAVGERTSAPLTLSVNGEQVQLQPEKSGLGLSPEATVRRAAGRDYNPVTVIGSLFGASHEADPVFRVDEEKLAAALKLASGEASGALDGTIRFVPGRAVPVPGKPHEALDVAKAVPAVSDAFRKQAATGRAGAVELPSSVRKPAVSNAEIQRKMRTFAQPAMSGLVTIKAGTGVIQFGPDKSLPKILSMRVVDGKLVEHYNLKAIKQLYGSTFDGVLIRRGNGSKTPVTPQDVVNAMAPALLKTDPAQRIGVIPLDGG</sequence>
<keyword evidence="3" id="KW-1185">Reference proteome</keyword>
<feature type="compositionally biased region" description="Pro residues" evidence="1">
    <location>
        <begin position="23"/>
        <end position="32"/>
    </location>
</feature>
<gene>
    <name evidence="2" type="ORF">M1E25_02395</name>
</gene>
<feature type="compositionally biased region" description="Polar residues" evidence="1">
    <location>
        <begin position="55"/>
        <end position="66"/>
    </location>
</feature>
<organism evidence="2 3">
    <name type="scientific">Streptomyces meridianus</name>
    <dbReference type="NCBI Taxonomy" id="2938945"/>
    <lineage>
        <taxon>Bacteria</taxon>
        <taxon>Bacillati</taxon>
        <taxon>Actinomycetota</taxon>
        <taxon>Actinomycetes</taxon>
        <taxon>Kitasatosporales</taxon>
        <taxon>Streptomycetaceae</taxon>
        <taxon>Streptomyces</taxon>
    </lineage>
</organism>
<dbReference type="EMBL" id="JAMQGM010000002">
    <property type="protein sequence ID" value="MCM2576212.1"/>
    <property type="molecule type" value="Genomic_DNA"/>
</dbReference>
<comment type="caution">
    <text evidence="2">The sequence shown here is derived from an EMBL/GenBank/DDBJ whole genome shotgun (WGS) entry which is preliminary data.</text>
</comment>
<evidence type="ECO:0008006" key="4">
    <source>
        <dbReference type="Google" id="ProtNLM"/>
    </source>
</evidence>
<feature type="compositionally biased region" description="Polar residues" evidence="1">
    <location>
        <begin position="34"/>
        <end position="48"/>
    </location>
</feature>
<feature type="compositionally biased region" description="Basic and acidic residues" evidence="1">
    <location>
        <begin position="83"/>
        <end position="99"/>
    </location>
</feature>
<name>A0ABT0X3G7_9ACTN</name>
<accession>A0ABT0X3G7</accession>
<feature type="region of interest" description="Disordered" evidence="1">
    <location>
        <begin position="1"/>
        <end position="367"/>
    </location>
</feature>
<proteinExistence type="predicted"/>
<feature type="compositionally biased region" description="Basic and acidic residues" evidence="1">
    <location>
        <begin position="238"/>
        <end position="248"/>
    </location>
</feature>
<evidence type="ECO:0000313" key="3">
    <source>
        <dbReference type="Proteomes" id="UP001167160"/>
    </source>
</evidence>
<feature type="compositionally biased region" description="Pro residues" evidence="1">
    <location>
        <begin position="136"/>
        <end position="158"/>
    </location>
</feature>